<feature type="domain" description="Plastocyanin-like" evidence="5">
    <location>
        <begin position="68"/>
        <end position="192"/>
    </location>
</feature>
<dbReference type="InterPro" id="IPR019546">
    <property type="entry name" value="TAT_signal_bac_arc"/>
</dbReference>
<dbReference type="NCBIfam" id="TIGR01409">
    <property type="entry name" value="TAT_signal_seq"/>
    <property type="match status" value="1"/>
</dbReference>
<sequence length="511" mass="56137">MVTRRAFLQQTGLAAGVLVFAPHEANAPSPGFPQPSARTSAGGRLETTLRVGFAKNRIRGLGTIVTRAYEGSIPGPTLRVRPGDKLVLNQLNLLPPNPDQDHVHDHNTPHHFNTFNLHTHGLHVDPGGIADNVFRSFTPRDPARGLYQARYRSEVHLPPEHEAGTYWYHPHTHGSSVVQLLSGMAGVLIVEGAVDRVPQIAAAADVVVCISELKLRDGRVPELTHEESLRSVPSTFLVNGERDPLIRMRPGEVHRWRLVNAGAFTVLGVRLEGHGLHQIAQDGLTFPKTVERNAVPLAMGGRADVMVQAAAPGRYRLMAGEVVLMTVEVAGTPRQMELPDVLPGTPTLPFIGPGDLTPTGPHGNGRRTLIFRSDEHALHGAFTTGFRILGDGATPATGSPNDPMDPMHGRFDPDFVNHRLPLGGVEEWLLRNETPADHSNHPFHIHTNPFLVVAADGVPLPTPVWHDTVSINQHKEVVIRLRFERFRGRTVLHCHHLQHEDQGMMQLIEYL</sequence>
<keyword evidence="7" id="KW-1185">Reference proteome</keyword>
<dbReference type="PANTHER" id="PTHR11709:SF2">
    <property type="entry name" value="MULTICOPPER OXIDASE LPR1"/>
    <property type="match status" value="1"/>
</dbReference>
<dbReference type="Pfam" id="PF07732">
    <property type="entry name" value="Cu-oxidase_3"/>
    <property type="match status" value="1"/>
</dbReference>
<keyword evidence="2" id="KW-0560">Oxidoreductase</keyword>
<dbReference type="InterPro" id="IPR011707">
    <property type="entry name" value="Cu-oxidase-like_N"/>
</dbReference>
<evidence type="ECO:0000256" key="1">
    <source>
        <dbReference type="ARBA" id="ARBA00022723"/>
    </source>
</evidence>
<dbReference type="Pfam" id="PF07731">
    <property type="entry name" value="Cu-oxidase_2"/>
    <property type="match status" value="1"/>
</dbReference>
<dbReference type="CDD" id="cd13853">
    <property type="entry name" value="CuRO_1_Tth-MCO_like"/>
    <property type="match status" value="1"/>
</dbReference>
<dbReference type="InterPro" id="IPR008972">
    <property type="entry name" value="Cupredoxin"/>
</dbReference>
<dbReference type="CDD" id="cd13900">
    <property type="entry name" value="CuRO_3_Tth-MCO_like"/>
    <property type="match status" value="1"/>
</dbReference>
<dbReference type="PROSITE" id="PS51318">
    <property type="entry name" value="TAT"/>
    <property type="match status" value="1"/>
</dbReference>
<keyword evidence="1" id="KW-0479">Metal-binding</keyword>
<gene>
    <name evidence="6" type="ORF">GCM10022267_31220</name>
</gene>
<organism evidence="6 7">
    <name type="scientific">Lentzea roselyniae</name>
    <dbReference type="NCBI Taxonomy" id="531940"/>
    <lineage>
        <taxon>Bacteria</taxon>
        <taxon>Bacillati</taxon>
        <taxon>Actinomycetota</taxon>
        <taxon>Actinomycetes</taxon>
        <taxon>Pseudonocardiales</taxon>
        <taxon>Pseudonocardiaceae</taxon>
        <taxon>Lentzea</taxon>
    </lineage>
</organism>
<dbReference type="InterPro" id="IPR002355">
    <property type="entry name" value="Cu_oxidase_Cu_BS"/>
</dbReference>
<dbReference type="InterPro" id="IPR006311">
    <property type="entry name" value="TAT_signal"/>
</dbReference>
<evidence type="ECO:0000256" key="2">
    <source>
        <dbReference type="ARBA" id="ARBA00023002"/>
    </source>
</evidence>
<dbReference type="InterPro" id="IPR001117">
    <property type="entry name" value="Cu-oxidase_2nd"/>
</dbReference>
<dbReference type="Proteomes" id="UP001500711">
    <property type="component" value="Unassembled WGS sequence"/>
</dbReference>
<proteinExistence type="predicted"/>
<dbReference type="RefSeq" id="WP_346130601.1">
    <property type="nucleotide sequence ID" value="NZ_BAABBE010000007.1"/>
</dbReference>
<comment type="caution">
    <text evidence="6">The sequence shown here is derived from an EMBL/GenBank/DDBJ whole genome shotgun (WGS) entry which is preliminary data.</text>
</comment>
<name>A0ABP7AWQ6_9PSEU</name>
<evidence type="ECO:0000259" key="4">
    <source>
        <dbReference type="Pfam" id="PF07731"/>
    </source>
</evidence>
<reference evidence="7" key="1">
    <citation type="journal article" date="2019" name="Int. J. Syst. Evol. Microbiol.">
        <title>The Global Catalogue of Microorganisms (GCM) 10K type strain sequencing project: providing services to taxonomists for standard genome sequencing and annotation.</title>
        <authorList>
            <consortium name="The Broad Institute Genomics Platform"/>
            <consortium name="The Broad Institute Genome Sequencing Center for Infectious Disease"/>
            <person name="Wu L."/>
            <person name="Ma J."/>
        </authorList>
    </citation>
    <scope>NUCLEOTIDE SEQUENCE [LARGE SCALE GENOMIC DNA]</scope>
    <source>
        <strain evidence="7">JCM 17494</strain>
    </source>
</reference>
<evidence type="ECO:0000313" key="6">
    <source>
        <dbReference type="EMBL" id="GAA3642312.1"/>
    </source>
</evidence>
<dbReference type="PROSITE" id="PS00080">
    <property type="entry name" value="MULTICOPPER_OXIDASE2"/>
    <property type="match status" value="1"/>
</dbReference>
<dbReference type="Gene3D" id="2.60.40.420">
    <property type="entry name" value="Cupredoxins - blue copper proteins"/>
    <property type="match status" value="3"/>
</dbReference>
<accession>A0ABP7AWQ6</accession>
<dbReference type="SUPFAM" id="SSF49503">
    <property type="entry name" value="Cupredoxins"/>
    <property type="match status" value="3"/>
</dbReference>
<dbReference type="InterPro" id="IPR045087">
    <property type="entry name" value="Cu-oxidase_fam"/>
</dbReference>
<evidence type="ECO:0008006" key="8">
    <source>
        <dbReference type="Google" id="ProtNLM"/>
    </source>
</evidence>
<feature type="domain" description="Plastocyanin-like" evidence="4">
    <location>
        <begin position="410"/>
        <end position="505"/>
    </location>
</feature>
<dbReference type="EMBL" id="BAABBE010000007">
    <property type="protein sequence ID" value="GAA3642312.1"/>
    <property type="molecule type" value="Genomic_DNA"/>
</dbReference>
<dbReference type="InterPro" id="IPR011706">
    <property type="entry name" value="Cu-oxidase_C"/>
</dbReference>
<protein>
    <recommendedName>
        <fullName evidence="8">Multicopper oxidase with three cupredoxin domains (Includes cell division protein FtsP and spore coat protein CotA)</fullName>
    </recommendedName>
</protein>
<evidence type="ECO:0000313" key="7">
    <source>
        <dbReference type="Proteomes" id="UP001500711"/>
    </source>
</evidence>
<evidence type="ECO:0000259" key="3">
    <source>
        <dbReference type="Pfam" id="PF00394"/>
    </source>
</evidence>
<dbReference type="PANTHER" id="PTHR11709">
    <property type="entry name" value="MULTI-COPPER OXIDASE"/>
    <property type="match status" value="1"/>
</dbReference>
<evidence type="ECO:0000259" key="5">
    <source>
        <dbReference type="Pfam" id="PF07732"/>
    </source>
</evidence>
<feature type="domain" description="Plastocyanin-like" evidence="3">
    <location>
        <begin position="229"/>
        <end position="320"/>
    </location>
</feature>
<dbReference type="Pfam" id="PF00394">
    <property type="entry name" value="Cu-oxidase"/>
    <property type="match status" value="1"/>
</dbReference>